<dbReference type="EMBL" id="CAADJD010000034">
    <property type="protein sequence ID" value="VFS91201.1"/>
    <property type="molecule type" value="Genomic_DNA"/>
</dbReference>
<keyword evidence="2" id="KW-1185">Reference proteome</keyword>
<evidence type="ECO:0000313" key="2">
    <source>
        <dbReference type="Proteomes" id="UP000401081"/>
    </source>
</evidence>
<dbReference type="SUPFAM" id="SSF54511">
    <property type="entry name" value="GFP-like"/>
    <property type="match status" value="1"/>
</dbReference>
<sequence length="167" mass="18392">MVPMGQKLFGSLNPVHTGGPMQVSIAFAEGHQDNYPWKMDGTVRQEVFTLRGGLWFGTYHLLNYPANYTAPLYRFADFNAGWYASRNAAFQYAVSKATGVKLALDGDVVLYGSDEPGSTETAVRKLADKLSLSNSEIHNQLRKGDSQAFENTALYKGVYKIAEQKAG</sequence>
<name>A0A485D391_KLUCR</name>
<evidence type="ECO:0000313" key="1">
    <source>
        <dbReference type="EMBL" id="VFS91201.1"/>
    </source>
</evidence>
<gene>
    <name evidence="1" type="ORF">NCTC12993_07609</name>
</gene>
<dbReference type="InterPro" id="IPR011673">
    <property type="entry name" value="DUF1615"/>
</dbReference>
<dbReference type="Pfam" id="PF07759">
    <property type="entry name" value="DUF1615"/>
    <property type="match status" value="1"/>
</dbReference>
<dbReference type="InterPro" id="IPR009017">
    <property type="entry name" value="GFP"/>
</dbReference>
<proteinExistence type="predicted"/>
<accession>A0A485D391</accession>
<protein>
    <submittedName>
        <fullName evidence="1">Protein of uncharacterized function (DUF1615)</fullName>
    </submittedName>
</protein>
<dbReference type="Proteomes" id="UP000401081">
    <property type="component" value="Unassembled WGS sequence"/>
</dbReference>
<reference evidence="1 2" key="1">
    <citation type="submission" date="2019-03" db="EMBL/GenBank/DDBJ databases">
        <authorList>
            <consortium name="Pathogen Informatics"/>
        </authorList>
    </citation>
    <scope>NUCLEOTIDE SEQUENCE [LARGE SCALE GENOMIC DNA]</scope>
    <source>
        <strain evidence="1 2">NCTC12993</strain>
    </source>
</reference>
<dbReference type="AlphaFoldDB" id="A0A485D391"/>
<organism evidence="1 2">
    <name type="scientific">Kluyvera cryocrescens</name>
    <name type="common">Kluyvera citrophila</name>
    <dbReference type="NCBI Taxonomy" id="580"/>
    <lineage>
        <taxon>Bacteria</taxon>
        <taxon>Pseudomonadati</taxon>
        <taxon>Pseudomonadota</taxon>
        <taxon>Gammaproteobacteria</taxon>
        <taxon>Enterobacterales</taxon>
        <taxon>Enterobacteriaceae</taxon>
        <taxon>Kluyvera</taxon>
    </lineage>
</organism>